<dbReference type="EMBL" id="JADINB010000020">
    <property type="protein sequence ID" value="MBO8428485.1"/>
    <property type="molecule type" value="Genomic_DNA"/>
</dbReference>
<comment type="similarity">
    <text evidence="2">Belongs to the ACC deaminase/D-cysteine desulfhydrase family.</text>
</comment>
<feature type="active site" description="Nucleophile" evidence="4">
    <location>
        <position position="70"/>
    </location>
</feature>
<dbReference type="InterPro" id="IPR036052">
    <property type="entry name" value="TrpB-like_PALP_sf"/>
</dbReference>
<reference evidence="7" key="1">
    <citation type="submission" date="2020-10" db="EMBL/GenBank/DDBJ databases">
        <authorList>
            <person name="Gilroy R."/>
        </authorList>
    </citation>
    <scope>NUCLEOTIDE SEQUENCE</scope>
    <source>
        <strain evidence="7">15467</strain>
    </source>
</reference>
<dbReference type="InterPro" id="IPR027278">
    <property type="entry name" value="ACCD_DCysDesulf"/>
</dbReference>
<dbReference type="NCBIfam" id="TIGR01275">
    <property type="entry name" value="ACC_deam_rel"/>
    <property type="match status" value="1"/>
</dbReference>
<dbReference type="InterPro" id="IPR005966">
    <property type="entry name" value="D-Cys_desShydrase"/>
</dbReference>
<dbReference type="AlphaFoldDB" id="A0A9D9DLV5"/>
<feature type="modified residue" description="N6-(pyridoxal phosphate)lysine" evidence="5">
    <location>
        <position position="43"/>
    </location>
</feature>
<sequence length="327" mass="36234">MEKYDIANLPTKIQRLNNLSEELGTDLYIKRDDFTGSEISGNKIRKLEYLLKDAIDNGFNLLITCGGIQSNHCRATVAAATMFGLKSAVLLRIDSQPPVVGNYFLDKLLGADVRFCTRPEYSNSRGEIMEQMAEEYRKQGYKPYVIPEGASNALGTLGYYNCMDEIARQEKEMGMTFDTVVVATGSGGTYAGLYLYNELHRLGKRVIGMAVCDNTEYFVNVVDSISHGALEFLPEYKGAVLDRSAIEINDKYIGIGYALSRPEELEFIKKVARAEGVILDPVYTGKAMYGLYNELQPGGNIPKGGKILFIHTGGLFGLFPVSGQFVW</sequence>
<dbReference type="Proteomes" id="UP000823635">
    <property type="component" value="Unassembled WGS sequence"/>
</dbReference>
<name>A0A9D9DLV5_9BACT</name>
<feature type="domain" description="Tryptophan synthase beta chain-like PALP" evidence="6">
    <location>
        <begin position="9"/>
        <end position="313"/>
    </location>
</feature>
<accession>A0A9D9DLV5</accession>
<evidence type="ECO:0000256" key="3">
    <source>
        <dbReference type="ARBA" id="ARBA00022898"/>
    </source>
</evidence>
<evidence type="ECO:0000256" key="1">
    <source>
        <dbReference type="ARBA" id="ARBA00001933"/>
    </source>
</evidence>
<dbReference type="PIRSF" id="PIRSF006278">
    <property type="entry name" value="ACCD_DCysDesulf"/>
    <property type="match status" value="1"/>
</dbReference>
<dbReference type="Gene3D" id="3.40.50.1100">
    <property type="match status" value="2"/>
</dbReference>
<evidence type="ECO:0000313" key="7">
    <source>
        <dbReference type="EMBL" id="MBO8428485.1"/>
    </source>
</evidence>
<comment type="caution">
    <text evidence="7">The sequence shown here is derived from an EMBL/GenBank/DDBJ whole genome shotgun (WGS) entry which is preliminary data.</text>
</comment>
<proteinExistence type="inferred from homology"/>
<reference evidence="7" key="2">
    <citation type="journal article" date="2021" name="PeerJ">
        <title>Extensive microbial diversity within the chicken gut microbiome revealed by metagenomics and culture.</title>
        <authorList>
            <person name="Gilroy R."/>
            <person name="Ravi A."/>
            <person name="Getino M."/>
            <person name="Pursley I."/>
            <person name="Horton D.L."/>
            <person name="Alikhan N.F."/>
            <person name="Baker D."/>
            <person name="Gharbi K."/>
            <person name="Hall N."/>
            <person name="Watson M."/>
            <person name="Adriaenssens E.M."/>
            <person name="Foster-Nyarko E."/>
            <person name="Jarju S."/>
            <person name="Secka A."/>
            <person name="Antonio M."/>
            <person name="Oren A."/>
            <person name="Chaudhuri R.R."/>
            <person name="La Ragione R."/>
            <person name="Hildebrand F."/>
            <person name="Pallen M.J."/>
        </authorList>
    </citation>
    <scope>NUCLEOTIDE SEQUENCE</scope>
    <source>
        <strain evidence="7">15467</strain>
    </source>
</reference>
<gene>
    <name evidence="7" type="ORF">IAC68_00925</name>
</gene>
<evidence type="ECO:0000313" key="8">
    <source>
        <dbReference type="Proteomes" id="UP000823635"/>
    </source>
</evidence>
<evidence type="ECO:0000256" key="5">
    <source>
        <dbReference type="PIRSR" id="PIRSR006278-2"/>
    </source>
</evidence>
<evidence type="ECO:0000259" key="6">
    <source>
        <dbReference type="Pfam" id="PF00291"/>
    </source>
</evidence>
<dbReference type="Pfam" id="PF00291">
    <property type="entry name" value="PALP"/>
    <property type="match status" value="1"/>
</dbReference>
<comment type="cofactor">
    <cofactor evidence="1">
        <name>pyridoxal 5'-phosphate</name>
        <dbReference type="ChEBI" id="CHEBI:597326"/>
    </cofactor>
</comment>
<evidence type="ECO:0000256" key="2">
    <source>
        <dbReference type="ARBA" id="ARBA00008639"/>
    </source>
</evidence>
<dbReference type="GO" id="GO:0019148">
    <property type="term" value="F:D-cysteine desulfhydrase activity"/>
    <property type="evidence" value="ECO:0007669"/>
    <property type="project" value="TreeGrafter"/>
</dbReference>
<protein>
    <submittedName>
        <fullName evidence="7">D-cysteine desulfhydrase family protein</fullName>
    </submittedName>
</protein>
<dbReference type="PANTHER" id="PTHR43780">
    <property type="entry name" value="1-AMINOCYCLOPROPANE-1-CARBOXYLATE DEAMINASE-RELATED"/>
    <property type="match status" value="1"/>
</dbReference>
<evidence type="ECO:0000256" key="4">
    <source>
        <dbReference type="PIRSR" id="PIRSR006278-1"/>
    </source>
</evidence>
<organism evidence="7 8">
    <name type="scientific">Candidatus Egerieousia excrementavium</name>
    <dbReference type="NCBI Taxonomy" id="2840778"/>
    <lineage>
        <taxon>Bacteria</taxon>
        <taxon>Pseudomonadati</taxon>
        <taxon>Bacteroidota</taxon>
        <taxon>Bacteroidia</taxon>
        <taxon>Bacteroidales</taxon>
        <taxon>Candidatus Egerieousia</taxon>
    </lineage>
</organism>
<dbReference type="InterPro" id="IPR001926">
    <property type="entry name" value="TrpB-like_PALP"/>
</dbReference>
<dbReference type="PANTHER" id="PTHR43780:SF2">
    <property type="entry name" value="1-AMINOCYCLOPROPANE-1-CARBOXYLATE DEAMINASE-RELATED"/>
    <property type="match status" value="1"/>
</dbReference>
<dbReference type="SUPFAM" id="SSF53686">
    <property type="entry name" value="Tryptophan synthase beta subunit-like PLP-dependent enzymes"/>
    <property type="match status" value="1"/>
</dbReference>
<keyword evidence="3 5" id="KW-0663">Pyridoxal phosphate</keyword>